<evidence type="ECO:0000313" key="7">
    <source>
        <dbReference type="EMBL" id="SCM78041.1"/>
    </source>
</evidence>
<feature type="domain" description="N-acetyltransferase" evidence="6">
    <location>
        <begin position="48"/>
        <end position="150"/>
    </location>
</feature>
<dbReference type="Gene3D" id="3.40.630.30">
    <property type="match status" value="1"/>
</dbReference>
<dbReference type="AlphaFoldDB" id="A0A212LKG0"/>
<sequence>MSLPPTVAKPVMAKLSGDHDTREFDCGSQPLNGFLKRYALQSQASDAAQTYVAVTGRSVVGYYSLSVGNVVFDDAPERMVKGLVRHPVPVMLLARLAVDGSWKGKGLGAALLKDALRRTAAAADIAGIRAIVVHAKDEDARLFYRHFDFAEFGSNALHLYLLMKQVKRLWM</sequence>
<evidence type="ECO:0000256" key="2">
    <source>
        <dbReference type="ARBA" id="ARBA00022649"/>
    </source>
</evidence>
<name>A0A212LKG0_9HYPH</name>
<evidence type="ECO:0000259" key="6">
    <source>
        <dbReference type="Pfam" id="PF13508"/>
    </source>
</evidence>
<dbReference type="Pfam" id="PF13508">
    <property type="entry name" value="Acetyltransf_7"/>
    <property type="match status" value="1"/>
</dbReference>
<keyword evidence="2" id="KW-1277">Toxin-antitoxin system</keyword>
<gene>
    <name evidence="7" type="ORF">KL86PLE_60363</name>
</gene>
<dbReference type="InterPro" id="IPR000182">
    <property type="entry name" value="GNAT_dom"/>
</dbReference>
<dbReference type="PANTHER" id="PTHR36449:SF1">
    <property type="entry name" value="ACETYLTRANSFERASE"/>
    <property type="match status" value="1"/>
</dbReference>
<proteinExistence type="predicted"/>
<keyword evidence="3 7" id="KW-0808">Transferase</keyword>
<accession>A0A212LKG0</accession>
<dbReference type="CDD" id="cd04301">
    <property type="entry name" value="NAT_SF"/>
    <property type="match status" value="1"/>
</dbReference>
<organism evidence="7">
    <name type="scientific">uncultured Pleomorphomonas sp</name>
    <dbReference type="NCBI Taxonomy" id="442121"/>
    <lineage>
        <taxon>Bacteria</taxon>
        <taxon>Pseudomonadati</taxon>
        <taxon>Pseudomonadota</taxon>
        <taxon>Alphaproteobacteria</taxon>
        <taxon>Hyphomicrobiales</taxon>
        <taxon>Pleomorphomonadaceae</taxon>
        <taxon>Pleomorphomonas</taxon>
        <taxon>environmental samples</taxon>
    </lineage>
</organism>
<reference evidence="7" key="1">
    <citation type="submission" date="2016-08" db="EMBL/GenBank/DDBJ databases">
        <authorList>
            <person name="Seilhamer J.J."/>
        </authorList>
    </citation>
    <scope>NUCLEOTIDE SEQUENCE</scope>
    <source>
        <strain evidence="7">86</strain>
    </source>
</reference>
<dbReference type="InterPro" id="IPR016181">
    <property type="entry name" value="Acyl_CoA_acyltransferase"/>
</dbReference>
<evidence type="ECO:0000256" key="3">
    <source>
        <dbReference type="ARBA" id="ARBA00022679"/>
    </source>
</evidence>
<dbReference type="GO" id="GO:0016747">
    <property type="term" value="F:acyltransferase activity, transferring groups other than amino-acyl groups"/>
    <property type="evidence" value="ECO:0007669"/>
    <property type="project" value="InterPro"/>
</dbReference>
<evidence type="ECO:0000256" key="5">
    <source>
        <dbReference type="ARBA" id="ARBA00049880"/>
    </source>
</evidence>
<evidence type="ECO:0000256" key="4">
    <source>
        <dbReference type="ARBA" id="ARBA00023315"/>
    </source>
</evidence>
<dbReference type="EMBL" id="FMJD01000010">
    <property type="protein sequence ID" value="SCM78041.1"/>
    <property type="molecule type" value="Genomic_DNA"/>
</dbReference>
<keyword evidence="4" id="KW-0012">Acyltransferase</keyword>
<comment type="catalytic activity">
    <reaction evidence="5">
        <text>glycyl-tRNA(Gly) + acetyl-CoA = N-acetylglycyl-tRNA(Gly) + CoA + H(+)</text>
        <dbReference type="Rhea" id="RHEA:81867"/>
        <dbReference type="Rhea" id="RHEA-COMP:9683"/>
        <dbReference type="Rhea" id="RHEA-COMP:19766"/>
        <dbReference type="ChEBI" id="CHEBI:15378"/>
        <dbReference type="ChEBI" id="CHEBI:57287"/>
        <dbReference type="ChEBI" id="CHEBI:57288"/>
        <dbReference type="ChEBI" id="CHEBI:78522"/>
        <dbReference type="ChEBI" id="CHEBI:232036"/>
    </reaction>
</comment>
<dbReference type="SUPFAM" id="SSF55729">
    <property type="entry name" value="Acyl-CoA N-acyltransferases (Nat)"/>
    <property type="match status" value="1"/>
</dbReference>
<dbReference type="PANTHER" id="PTHR36449">
    <property type="entry name" value="ACETYLTRANSFERASE-RELATED"/>
    <property type="match status" value="1"/>
</dbReference>
<keyword evidence="1" id="KW-0678">Repressor</keyword>
<evidence type="ECO:0000256" key="1">
    <source>
        <dbReference type="ARBA" id="ARBA00022491"/>
    </source>
</evidence>
<protein>
    <submittedName>
        <fullName evidence="7">GCN5-related N-acetyltransferase</fullName>
    </submittedName>
</protein>